<dbReference type="RefSeq" id="XP_011304830.1">
    <property type="nucleotide sequence ID" value="XM_011306528.1"/>
</dbReference>
<dbReference type="Proteomes" id="UP000694866">
    <property type="component" value="Unplaced"/>
</dbReference>
<reference evidence="3" key="1">
    <citation type="submission" date="2025-08" db="UniProtKB">
        <authorList>
            <consortium name="RefSeq"/>
        </authorList>
    </citation>
    <scope>IDENTIFICATION</scope>
    <source>
        <strain evidence="3">USDA-PBARC FA_bdor</strain>
        <tissue evidence="3">Whole organism</tissue>
    </source>
</reference>
<evidence type="ECO:0000313" key="3">
    <source>
        <dbReference type="RefSeq" id="XP_011304830.1"/>
    </source>
</evidence>
<accession>A0A9R1T907</accession>
<organism evidence="2 3">
    <name type="scientific">Fopius arisanus</name>
    <dbReference type="NCBI Taxonomy" id="64838"/>
    <lineage>
        <taxon>Eukaryota</taxon>
        <taxon>Metazoa</taxon>
        <taxon>Ecdysozoa</taxon>
        <taxon>Arthropoda</taxon>
        <taxon>Hexapoda</taxon>
        <taxon>Insecta</taxon>
        <taxon>Pterygota</taxon>
        <taxon>Neoptera</taxon>
        <taxon>Endopterygota</taxon>
        <taxon>Hymenoptera</taxon>
        <taxon>Apocrita</taxon>
        <taxon>Ichneumonoidea</taxon>
        <taxon>Braconidae</taxon>
        <taxon>Opiinae</taxon>
        <taxon>Fopius</taxon>
    </lineage>
</organism>
<dbReference type="KEGG" id="fas:105267579"/>
<sequence length="212" mass="20855">MLKFTILAILLGVSSAAPAAEPVAAPHSNPEPAQPAQPAPLAYSAAAAPAAAPSAPIAYSAPAPGGAAPLASIGYTGAAGGIEAKSADPSIEAKASLHQEAPAHVAHIAPSAVQGDQPILSQAPVEAEGQTAAISAQVPSAKQLLLADAPLLKTPASTAKLTPLAAPIIAPISPLAYAAAGPAILAPFPAWNGLTAYPATYSIEQHGYHITY</sequence>
<feature type="signal peptide" evidence="1">
    <location>
        <begin position="1"/>
        <end position="16"/>
    </location>
</feature>
<gene>
    <name evidence="3" type="primary">LOC105267579</name>
</gene>
<evidence type="ECO:0000313" key="2">
    <source>
        <dbReference type="Proteomes" id="UP000694866"/>
    </source>
</evidence>
<proteinExistence type="predicted"/>
<keyword evidence="1" id="KW-0732">Signal</keyword>
<dbReference type="GeneID" id="105267579"/>
<evidence type="ECO:0000256" key="1">
    <source>
        <dbReference type="SAM" id="SignalP"/>
    </source>
</evidence>
<protein>
    <submittedName>
        <fullName evidence="3">Predicted GPI-anchored protein 58</fullName>
    </submittedName>
</protein>
<dbReference type="AlphaFoldDB" id="A0A9R1T907"/>
<dbReference type="OrthoDB" id="7694385at2759"/>
<feature type="chain" id="PRO_5040495191" evidence="1">
    <location>
        <begin position="17"/>
        <end position="212"/>
    </location>
</feature>
<keyword evidence="2" id="KW-1185">Reference proteome</keyword>
<name>A0A9R1T907_9HYME</name>